<gene>
    <name evidence="1" type="ORF">RJ640_027920</name>
</gene>
<dbReference type="EMBL" id="JAVXUO010000957">
    <property type="protein sequence ID" value="KAK2987668.1"/>
    <property type="molecule type" value="Genomic_DNA"/>
</dbReference>
<proteinExistence type="predicted"/>
<dbReference type="InterPro" id="IPR044955">
    <property type="entry name" value="CCMFC"/>
</dbReference>
<evidence type="ECO:0000313" key="2">
    <source>
        <dbReference type="Proteomes" id="UP001187471"/>
    </source>
</evidence>
<comment type="caution">
    <text evidence="1">The sequence shown here is derived from an EMBL/GenBank/DDBJ whole genome shotgun (WGS) entry which is preliminary data.</text>
</comment>
<dbReference type="PANTHER" id="PTHR36010:SF1">
    <property type="entry name" value="CYTOCHROME C BIOGENESIS CCMF C-TERMINAL-LIKE MITOCHONDRIAL PROTEIN-RELATED"/>
    <property type="match status" value="1"/>
</dbReference>
<accession>A0AA88RLX8</accession>
<evidence type="ECO:0000313" key="1">
    <source>
        <dbReference type="EMBL" id="KAK2987668.1"/>
    </source>
</evidence>
<name>A0AA88RLX8_9ASTE</name>
<keyword evidence="2" id="KW-1185">Reference proteome</keyword>
<protein>
    <submittedName>
        <fullName evidence="1">Uncharacterized protein</fullName>
    </submittedName>
</protein>
<organism evidence="1 2">
    <name type="scientific">Escallonia rubra</name>
    <dbReference type="NCBI Taxonomy" id="112253"/>
    <lineage>
        <taxon>Eukaryota</taxon>
        <taxon>Viridiplantae</taxon>
        <taxon>Streptophyta</taxon>
        <taxon>Embryophyta</taxon>
        <taxon>Tracheophyta</taxon>
        <taxon>Spermatophyta</taxon>
        <taxon>Magnoliopsida</taxon>
        <taxon>eudicotyledons</taxon>
        <taxon>Gunneridae</taxon>
        <taxon>Pentapetalae</taxon>
        <taxon>asterids</taxon>
        <taxon>campanulids</taxon>
        <taxon>Escalloniales</taxon>
        <taxon>Escalloniaceae</taxon>
        <taxon>Escallonia</taxon>
    </lineage>
</organism>
<dbReference type="Proteomes" id="UP001187471">
    <property type="component" value="Unassembled WGS sequence"/>
</dbReference>
<dbReference type="GO" id="GO:0017004">
    <property type="term" value="P:cytochrome complex assembly"/>
    <property type="evidence" value="ECO:0007669"/>
    <property type="project" value="InterPro"/>
</dbReference>
<dbReference type="PANTHER" id="PTHR36010">
    <property type="entry name" value="CYTOCHROME C BIOGENESIS CCMF C-TERMINAL-LIKE MITOCHONDRIAL PROTEIN-RELATED"/>
    <property type="match status" value="1"/>
</dbReference>
<sequence length="126" mass="13694">MVVPRGTTTPVLLKWFVSRDVPTGNSYAPRTEQKVEFWASRIPSSSNPEKKVSEFSPKKVWQKVCPYRRGLDAGSDVEGGLGGAGLVLVVLDVRREVTGEEVGSQAGFEGGHKLHHEFPTVDCGLA</sequence>
<reference evidence="1" key="1">
    <citation type="submission" date="2022-12" db="EMBL/GenBank/DDBJ databases">
        <title>Draft genome assemblies for two species of Escallonia (Escalloniales).</title>
        <authorList>
            <person name="Chanderbali A."/>
            <person name="Dervinis C."/>
            <person name="Anghel I."/>
            <person name="Soltis D."/>
            <person name="Soltis P."/>
            <person name="Zapata F."/>
        </authorList>
    </citation>
    <scope>NUCLEOTIDE SEQUENCE</scope>
    <source>
        <strain evidence="1">UCBG92.1500</strain>
        <tissue evidence="1">Leaf</tissue>
    </source>
</reference>
<dbReference type="AlphaFoldDB" id="A0AA88RLX8"/>